<gene>
    <name evidence="6" type="ORF">ACFP1B_14165</name>
</gene>
<accession>A0ABW1GIB1</accession>
<reference evidence="7" key="1">
    <citation type="journal article" date="2019" name="Int. J. Syst. Evol. Microbiol.">
        <title>The Global Catalogue of Microorganisms (GCM) 10K type strain sequencing project: providing services to taxonomists for standard genome sequencing and annotation.</title>
        <authorList>
            <consortium name="The Broad Institute Genomics Platform"/>
            <consortium name="The Broad Institute Genome Sequencing Center for Infectious Disease"/>
            <person name="Wu L."/>
            <person name="Ma J."/>
        </authorList>
    </citation>
    <scope>NUCLEOTIDE SEQUENCE [LARGE SCALE GENOMIC DNA]</scope>
    <source>
        <strain evidence="7">JCM 4147</strain>
    </source>
</reference>
<dbReference type="RefSeq" id="WP_344511439.1">
    <property type="nucleotide sequence ID" value="NZ_BAAATU010000020.1"/>
</dbReference>
<dbReference type="Proteomes" id="UP001596200">
    <property type="component" value="Unassembled WGS sequence"/>
</dbReference>
<dbReference type="InterPro" id="IPR001647">
    <property type="entry name" value="HTH_TetR"/>
</dbReference>
<evidence type="ECO:0000256" key="2">
    <source>
        <dbReference type="ARBA" id="ARBA00023125"/>
    </source>
</evidence>
<proteinExistence type="predicted"/>
<feature type="domain" description="HTH tetR-type" evidence="5">
    <location>
        <begin position="19"/>
        <end position="79"/>
    </location>
</feature>
<name>A0ABW1GIB1_9ACTN</name>
<keyword evidence="1" id="KW-0805">Transcription regulation</keyword>
<evidence type="ECO:0000313" key="6">
    <source>
        <dbReference type="EMBL" id="MFC5914570.1"/>
    </source>
</evidence>
<dbReference type="SUPFAM" id="SSF46689">
    <property type="entry name" value="Homeodomain-like"/>
    <property type="match status" value="1"/>
</dbReference>
<keyword evidence="2 4" id="KW-0238">DNA-binding</keyword>
<evidence type="ECO:0000256" key="4">
    <source>
        <dbReference type="PROSITE-ProRule" id="PRU00335"/>
    </source>
</evidence>
<dbReference type="EMBL" id="JBHSPU010000014">
    <property type="protein sequence ID" value="MFC5914570.1"/>
    <property type="molecule type" value="Genomic_DNA"/>
</dbReference>
<comment type="caution">
    <text evidence="6">The sequence shown here is derived from an EMBL/GenBank/DDBJ whole genome shotgun (WGS) entry which is preliminary data.</text>
</comment>
<evidence type="ECO:0000256" key="1">
    <source>
        <dbReference type="ARBA" id="ARBA00023015"/>
    </source>
</evidence>
<dbReference type="PANTHER" id="PTHR30055">
    <property type="entry name" value="HTH-TYPE TRANSCRIPTIONAL REGULATOR RUTR"/>
    <property type="match status" value="1"/>
</dbReference>
<dbReference type="InterPro" id="IPR009057">
    <property type="entry name" value="Homeodomain-like_sf"/>
</dbReference>
<evidence type="ECO:0000259" key="5">
    <source>
        <dbReference type="PROSITE" id="PS50977"/>
    </source>
</evidence>
<dbReference type="InterPro" id="IPR050109">
    <property type="entry name" value="HTH-type_TetR-like_transc_reg"/>
</dbReference>
<evidence type="ECO:0000313" key="7">
    <source>
        <dbReference type="Proteomes" id="UP001596200"/>
    </source>
</evidence>
<dbReference type="PANTHER" id="PTHR30055:SF234">
    <property type="entry name" value="HTH-TYPE TRANSCRIPTIONAL REGULATOR BETI"/>
    <property type="match status" value="1"/>
</dbReference>
<dbReference type="Gene3D" id="1.10.10.60">
    <property type="entry name" value="Homeodomain-like"/>
    <property type="match status" value="1"/>
</dbReference>
<dbReference type="Gene3D" id="1.10.357.10">
    <property type="entry name" value="Tetracycline Repressor, domain 2"/>
    <property type="match status" value="1"/>
</dbReference>
<protein>
    <submittedName>
        <fullName evidence="6">TetR/AcrR family transcriptional regulator</fullName>
    </submittedName>
</protein>
<dbReference type="PRINTS" id="PR00455">
    <property type="entry name" value="HTHTETR"/>
</dbReference>
<keyword evidence="7" id="KW-1185">Reference proteome</keyword>
<feature type="DNA-binding region" description="H-T-H motif" evidence="4">
    <location>
        <begin position="42"/>
        <end position="61"/>
    </location>
</feature>
<organism evidence="6 7">
    <name type="scientific">Streptomyces pulveraceus</name>
    <dbReference type="NCBI Taxonomy" id="68258"/>
    <lineage>
        <taxon>Bacteria</taxon>
        <taxon>Bacillati</taxon>
        <taxon>Actinomycetota</taxon>
        <taxon>Actinomycetes</taxon>
        <taxon>Kitasatosporales</taxon>
        <taxon>Streptomycetaceae</taxon>
        <taxon>Streptomyces</taxon>
    </lineage>
</organism>
<dbReference type="PROSITE" id="PS50977">
    <property type="entry name" value="HTH_TETR_2"/>
    <property type="match status" value="1"/>
</dbReference>
<sequence length="215" mass="23758">MADGQTETPPPGRRERKKRELRNHISGVATRLFLERGFEGVTVAEIAETADVSTMTVFNHFPHKENLFLDRGPEISELLTAAVRDRGQDEPPLAALRRMSLRLIDERHPLSGLVDGMGRFLQVVLDSPALSSRWREMNEEATTALAETLALVAGRPPYDPETRYTAAAVQTIRDTLFREAARRTSAGESAEAVHGDLRTLADRLFDALERGVGAG</sequence>
<dbReference type="Pfam" id="PF00440">
    <property type="entry name" value="TetR_N"/>
    <property type="match status" value="1"/>
</dbReference>
<evidence type="ECO:0000256" key="3">
    <source>
        <dbReference type="ARBA" id="ARBA00023163"/>
    </source>
</evidence>
<keyword evidence="3" id="KW-0804">Transcription</keyword>